<dbReference type="CDD" id="cd16922">
    <property type="entry name" value="HATPase_EvgS-ArcB-TorS-like"/>
    <property type="match status" value="1"/>
</dbReference>
<evidence type="ECO:0000259" key="8">
    <source>
        <dbReference type="PROSITE" id="PS01124"/>
    </source>
</evidence>
<dbReference type="SMART" id="SM00388">
    <property type="entry name" value="HisKA"/>
    <property type="match status" value="1"/>
</dbReference>
<dbReference type="InterPro" id="IPR003661">
    <property type="entry name" value="HisK_dim/P_dom"/>
</dbReference>
<evidence type="ECO:0000256" key="7">
    <source>
        <dbReference type="PROSITE-ProRule" id="PRU00169"/>
    </source>
</evidence>
<evidence type="ECO:0000256" key="6">
    <source>
        <dbReference type="ARBA" id="ARBA00023163"/>
    </source>
</evidence>
<comment type="catalytic activity">
    <reaction evidence="1">
        <text>ATP + protein L-histidine = ADP + protein N-phospho-L-histidine.</text>
        <dbReference type="EC" id="2.7.13.3"/>
    </reaction>
</comment>
<dbReference type="Gene3D" id="3.40.50.2300">
    <property type="match status" value="1"/>
</dbReference>
<protein>
    <recommendedName>
        <fullName evidence="2">histidine kinase</fullName>
        <ecNumber evidence="2">2.7.13.3</ecNumber>
    </recommendedName>
</protein>
<dbReference type="PROSITE" id="PS01124">
    <property type="entry name" value="HTH_ARAC_FAMILY_2"/>
    <property type="match status" value="1"/>
</dbReference>
<feature type="domain" description="Response regulatory" evidence="10">
    <location>
        <begin position="439"/>
        <end position="553"/>
    </location>
</feature>
<dbReference type="SMART" id="SM00342">
    <property type="entry name" value="HTH_ARAC"/>
    <property type="match status" value="1"/>
</dbReference>
<keyword evidence="5" id="KW-0238">DNA-binding</keyword>
<keyword evidence="6" id="KW-0804">Transcription</keyword>
<proteinExistence type="predicted"/>
<comment type="caution">
    <text evidence="11">The sequence shown here is derived from an EMBL/GenBank/DDBJ whole genome shotgun (WGS) entry which is preliminary data.</text>
</comment>
<dbReference type="InterPro" id="IPR013783">
    <property type="entry name" value="Ig-like_fold"/>
</dbReference>
<dbReference type="Pfam" id="PF00512">
    <property type="entry name" value="HisKA"/>
    <property type="match status" value="1"/>
</dbReference>
<dbReference type="PROSITE" id="PS00041">
    <property type="entry name" value="HTH_ARAC_FAMILY_1"/>
    <property type="match status" value="1"/>
</dbReference>
<organism evidence="11 12">
    <name type="scientific">Mucilaginibacter gynuensis</name>
    <dbReference type="NCBI Taxonomy" id="1302236"/>
    <lineage>
        <taxon>Bacteria</taxon>
        <taxon>Pseudomonadati</taxon>
        <taxon>Bacteroidota</taxon>
        <taxon>Sphingobacteriia</taxon>
        <taxon>Sphingobacteriales</taxon>
        <taxon>Sphingobacteriaceae</taxon>
        <taxon>Mucilaginibacter</taxon>
    </lineage>
</organism>
<dbReference type="InterPro" id="IPR005467">
    <property type="entry name" value="His_kinase_dom"/>
</dbReference>
<keyword evidence="3 7" id="KW-0597">Phosphoprotein</keyword>
<reference evidence="12" key="1">
    <citation type="journal article" date="2019" name="Int. J. Syst. Evol. Microbiol.">
        <title>The Global Catalogue of Microorganisms (GCM) 10K type strain sequencing project: providing services to taxonomists for standard genome sequencing and annotation.</title>
        <authorList>
            <consortium name="The Broad Institute Genomics Platform"/>
            <consortium name="The Broad Institute Genome Sequencing Center for Infectious Disease"/>
            <person name="Wu L."/>
            <person name="Ma J."/>
        </authorList>
    </citation>
    <scope>NUCLEOTIDE SEQUENCE [LARGE SCALE GENOMIC DNA]</scope>
    <source>
        <strain evidence="12">JCM 17705</strain>
    </source>
</reference>
<dbReference type="InterPro" id="IPR003594">
    <property type="entry name" value="HATPase_dom"/>
</dbReference>
<dbReference type="Gene3D" id="2.60.40.10">
    <property type="entry name" value="Immunoglobulins"/>
    <property type="match status" value="1"/>
</dbReference>
<dbReference type="SUPFAM" id="SSF55874">
    <property type="entry name" value="ATPase domain of HSP90 chaperone/DNA topoisomerase II/histidine kinase"/>
    <property type="match status" value="1"/>
</dbReference>
<dbReference type="InterPro" id="IPR001789">
    <property type="entry name" value="Sig_transdc_resp-reg_receiver"/>
</dbReference>
<name>A0ABP8FS21_9SPHI</name>
<dbReference type="Pfam" id="PF07495">
    <property type="entry name" value="Y_Y_Y"/>
    <property type="match status" value="1"/>
</dbReference>
<dbReference type="Pfam" id="PF12833">
    <property type="entry name" value="HTH_18"/>
    <property type="match status" value="1"/>
</dbReference>
<dbReference type="Pfam" id="PF02518">
    <property type="entry name" value="HATPase_c"/>
    <property type="match status" value="1"/>
</dbReference>
<dbReference type="PROSITE" id="PS50109">
    <property type="entry name" value="HIS_KIN"/>
    <property type="match status" value="1"/>
</dbReference>
<dbReference type="InterPro" id="IPR018060">
    <property type="entry name" value="HTH_AraC"/>
</dbReference>
<dbReference type="InterPro" id="IPR011123">
    <property type="entry name" value="Y_Y_Y"/>
</dbReference>
<feature type="modified residue" description="4-aspartylphosphate" evidence="7">
    <location>
        <position position="486"/>
    </location>
</feature>
<sequence>MPNVFITGIQIGNKILTPGDQTEVLKETIENTKAITLSYLQDIITLEFSALDFIAPQRNKYRYQMMGIDKEWVESGTRRSATYLHLPAGHYTFKVQGSNSQGVWSSHIAELKIQVLPPWWLSWWAYSVYFLLLILGIKRYLNFKVNRAKLKSQLAFEQVEAKRIKELDTMKTQLYTNITHEFRTPLTVILGMANQIISKPEEHLKNGMEMIVRNGQNLLNLVNEMLDLSKLETGKMQLQLTSGDIINFLRYIVESFHSLAESQHKQLHFLTEIDALSVAYDAEKIRQMITNLLSNALKFTPEKGNIYIIVNQNSISQNEQQVMLVIKVKDTGIGIPETQIHNVFDRFYQLDNSLTRNAEGTGIGLSLTKELVKLMEGEITVKSPPVGAHKGSEFTISIPLEKTLEPTLPFPVIIAQQVQSYVPVVMLPADETQKKDKPLILLVEDNADVVAYTASCLVDYRLAVGQDGREGLEIAKELIPDLIITDVMMPFVDGFELVGQLRKDEYTSHIPIIMLTAKANIESKIEGLQQGVDAYLEKPFHQEELLIRIKKILELRQSLQRYYLKKAGLNGHLSKEIVISNEIIDVKKIENEFVIKVREAIEKNITNPNFTIEQLCNLVFMSHSQLHRKLDALTGYSPNKFIRIIRLHKAKELLLDPANSIAAIAVDCGFNDPGYFARVFKLEYGMPPQQWRNKEE</sequence>
<dbReference type="SUPFAM" id="SSF52172">
    <property type="entry name" value="CheY-like"/>
    <property type="match status" value="1"/>
</dbReference>
<dbReference type="Pfam" id="PF00072">
    <property type="entry name" value="Response_reg"/>
    <property type="match status" value="1"/>
</dbReference>
<evidence type="ECO:0000256" key="5">
    <source>
        <dbReference type="ARBA" id="ARBA00023125"/>
    </source>
</evidence>
<feature type="domain" description="HTH araC/xylS-type" evidence="8">
    <location>
        <begin position="595"/>
        <end position="694"/>
    </location>
</feature>
<evidence type="ECO:0000256" key="4">
    <source>
        <dbReference type="ARBA" id="ARBA00023015"/>
    </source>
</evidence>
<dbReference type="Gene3D" id="3.30.565.10">
    <property type="entry name" value="Histidine kinase-like ATPase, C-terminal domain"/>
    <property type="match status" value="1"/>
</dbReference>
<evidence type="ECO:0000256" key="1">
    <source>
        <dbReference type="ARBA" id="ARBA00000085"/>
    </source>
</evidence>
<evidence type="ECO:0000256" key="2">
    <source>
        <dbReference type="ARBA" id="ARBA00012438"/>
    </source>
</evidence>
<dbReference type="InterPro" id="IPR036097">
    <property type="entry name" value="HisK_dim/P_sf"/>
</dbReference>
<dbReference type="PROSITE" id="PS50110">
    <property type="entry name" value="RESPONSE_REGULATORY"/>
    <property type="match status" value="1"/>
</dbReference>
<dbReference type="Gene3D" id="1.10.10.60">
    <property type="entry name" value="Homeodomain-like"/>
    <property type="match status" value="1"/>
</dbReference>
<accession>A0ABP8FS21</accession>
<dbReference type="InterPro" id="IPR004358">
    <property type="entry name" value="Sig_transdc_His_kin-like_C"/>
</dbReference>
<dbReference type="RefSeq" id="WP_345209330.1">
    <property type="nucleotide sequence ID" value="NZ_BAABFT010000001.1"/>
</dbReference>
<dbReference type="EC" id="2.7.13.3" evidence="2"/>
<keyword evidence="12" id="KW-1185">Reference proteome</keyword>
<dbReference type="PANTHER" id="PTHR43547">
    <property type="entry name" value="TWO-COMPONENT HISTIDINE KINASE"/>
    <property type="match status" value="1"/>
</dbReference>
<dbReference type="EMBL" id="BAABFT010000001">
    <property type="protein sequence ID" value="GAA4309782.1"/>
    <property type="molecule type" value="Genomic_DNA"/>
</dbReference>
<dbReference type="SUPFAM" id="SSF47384">
    <property type="entry name" value="Homodimeric domain of signal transducing histidine kinase"/>
    <property type="match status" value="1"/>
</dbReference>
<evidence type="ECO:0000259" key="9">
    <source>
        <dbReference type="PROSITE" id="PS50109"/>
    </source>
</evidence>
<dbReference type="SMART" id="SM00387">
    <property type="entry name" value="HATPase_c"/>
    <property type="match status" value="1"/>
</dbReference>
<dbReference type="CDD" id="cd00082">
    <property type="entry name" value="HisKA"/>
    <property type="match status" value="1"/>
</dbReference>
<dbReference type="PANTHER" id="PTHR43547:SF2">
    <property type="entry name" value="HYBRID SIGNAL TRANSDUCTION HISTIDINE KINASE C"/>
    <property type="match status" value="1"/>
</dbReference>
<dbReference type="InterPro" id="IPR036890">
    <property type="entry name" value="HATPase_C_sf"/>
</dbReference>
<dbReference type="Proteomes" id="UP001500582">
    <property type="component" value="Unassembled WGS sequence"/>
</dbReference>
<dbReference type="SUPFAM" id="SSF46689">
    <property type="entry name" value="Homeodomain-like"/>
    <property type="match status" value="1"/>
</dbReference>
<gene>
    <name evidence="11" type="ORF">GCM10023149_04230</name>
</gene>
<evidence type="ECO:0000313" key="11">
    <source>
        <dbReference type="EMBL" id="GAA4309782.1"/>
    </source>
</evidence>
<dbReference type="InterPro" id="IPR009057">
    <property type="entry name" value="Homeodomain-like_sf"/>
</dbReference>
<feature type="domain" description="Histidine kinase" evidence="9">
    <location>
        <begin position="177"/>
        <end position="402"/>
    </location>
</feature>
<evidence type="ECO:0000256" key="3">
    <source>
        <dbReference type="ARBA" id="ARBA00022553"/>
    </source>
</evidence>
<evidence type="ECO:0000313" key="12">
    <source>
        <dbReference type="Proteomes" id="UP001500582"/>
    </source>
</evidence>
<dbReference type="Gene3D" id="1.10.287.130">
    <property type="match status" value="1"/>
</dbReference>
<dbReference type="SMART" id="SM00448">
    <property type="entry name" value="REC"/>
    <property type="match status" value="1"/>
</dbReference>
<dbReference type="InterPro" id="IPR011006">
    <property type="entry name" value="CheY-like_superfamily"/>
</dbReference>
<evidence type="ECO:0000259" key="10">
    <source>
        <dbReference type="PROSITE" id="PS50110"/>
    </source>
</evidence>
<dbReference type="PRINTS" id="PR00344">
    <property type="entry name" value="BCTRLSENSOR"/>
</dbReference>
<keyword evidence="4" id="KW-0805">Transcription regulation</keyword>
<dbReference type="InterPro" id="IPR018062">
    <property type="entry name" value="HTH_AraC-typ_CS"/>
</dbReference>